<sequence>MPSAQPDLNKSTGIISSQFNSVTQPFQVSIFSTQNQDLSGSTKYPQQPTLAPITPTVATSKDGEIGKSTYQINGVTQATISSFPFITPTSSSQMHSGEVYEYTKPDQGLQKENTRESNSEVVKQSSLQSPREEDPIKPQINENTQFGQEYPTPSTSSFGQPTTPFIFSPQTGSIFAKQPISQPQLGSQSSFLFGQPTTLSRFDALTTIKTTTNQLFTESKHINSPIQTSLSYGQKPTQGKIMEQTSFSFGSQTTPSRFGAITSTSFNQQTTPSPSRVQTSSTFGQKTTRSQFADTSFSLGSQTTSSRFGDQTSPSLGQKSSGQTNLSFESQTTPSRFGAVISTSLNQQTTPSSLSIPSSVQTSSTFEQTTIQSQPGGQTSVSFGSQTIPSHSAVPISTSFGQRTTPSRLGIQSSLSTAQEIIPSPFPSHFGVQASSTFEPKPTQSQLDGQTGVSFGLQTTLSRFGAPVTTSFGQQTTPSRSGVQSSLSTAQQTTPSTLSPTGALFGQKITPSLLNIPTGSVSGQQTTPSKTGAQSSSFTSQQLTTSPFSEQTSSAFGQKIIPSRFYNSTSEQQSITQIGDGQRKNENSVGTQLQESNKQSETQSDFKPLPSLAITSNSEESSDEIYQYNKPTTSFPSNDGNNTQLNFGLQPSQAINQLGQQSNGLIEANGITLGQLFDDKQSQLFGIKPNNQFGLKAEQPNNQQLQGTHLDQQSVLQSEEESFSALTKTEVASQQNQHYQEKTPPRFSQQQKVTNLPFASQTTLPSITPTSSSEQSFDSKE</sequence>
<name>A0A8S4QCJ0_9NEOP</name>
<comment type="caution">
    <text evidence="2">The sequence shown here is derived from an EMBL/GenBank/DDBJ whole genome shotgun (WGS) entry which is preliminary data.</text>
</comment>
<feature type="compositionally biased region" description="Polar residues" evidence="1">
    <location>
        <begin position="587"/>
        <end position="605"/>
    </location>
</feature>
<feature type="compositionally biased region" description="Polar residues" evidence="1">
    <location>
        <begin position="433"/>
        <end position="451"/>
    </location>
</feature>
<evidence type="ECO:0000256" key="1">
    <source>
        <dbReference type="SAM" id="MobiDB-lite"/>
    </source>
</evidence>
<feature type="compositionally biased region" description="Polar residues" evidence="1">
    <location>
        <begin position="746"/>
        <end position="759"/>
    </location>
</feature>
<organism evidence="2 3">
    <name type="scientific">Pararge aegeria aegeria</name>
    <dbReference type="NCBI Taxonomy" id="348720"/>
    <lineage>
        <taxon>Eukaryota</taxon>
        <taxon>Metazoa</taxon>
        <taxon>Ecdysozoa</taxon>
        <taxon>Arthropoda</taxon>
        <taxon>Hexapoda</taxon>
        <taxon>Insecta</taxon>
        <taxon>Pterygota</taxon>
        <taxon>Neoptera</taxon>
        <taxon>Endopterygota</taxon>
        <taxon>Lepidoptera</taxon>
        <taxon>Glossata</taxon>
        <taxon>Ditrysia</taxon>
        <taxon>Papilionoidea</taxon>
        <taxon>Nymphalidae</taxon>
        <taxon>Satyrinae</taxon>
        <taxon>Satyrini</taxon>
        <taxon>Parargina</taxon>
        <taxon>Pararge</taxon>
    </lineage>
</organism>
<dbReference type="AlphaFoldDB" id="A0A8S4QCJ0"/>
<feature type="compositionally biased region" description="Polar residues" evidence="1">
    <location>
        <begin position="509"/>
        <end position="533"/>
    </location>
</feature>
<feature type="region of interest" description="Disordered" evidence="1">
    <location>
        <begin position="468"/>
        <end position="556"/>
    </location>
</feature>
<dbReference type="EMBL" id="CAKXAJ010001084">
    <property type="protein sequence ID" value="CAH2207714.1"/>
    <property type="molecule type" value="Genomic_DNA"/>
</dbReference>
<feature type="region of interest" description="Disordered" evidence="1">
    <location>
        <begin position="264"/>
        <end position="332"/>
    </location>
</feature>
<proteinExistence type="predicted"/>
<dbReference type="Proteomes" id="UP000838756">
    <property type="component" value="Unassembled WGS sequence"/>
</dbReference>
<keyword evidence="3" id="KW-1185">Reference proteome</keyword>
<feature type="compositionally biased region" description="Polar residues" evidence="1">
    <location>
        <begin position="119"/>
        <end position="129"/>
    </location>
</feature>
<feature type="region of interest" description="Disordered" evidence="1">
    <location>
        <begin position="422"/>
        <end position="451"/>
    </location>
</feature>
<feature type="region of interest" description="Disordered" evidence="1">
    <location>
        <begin position="104"/>
        <end position="138"/>
    </location>
</feature>
<feature type="non-terminal residue" evidence="2">
    <location>
        <position position="1"/>
    </location>
</feature>
<feature type="region of interest" description="Disordered" evidence="1">
    <location>
        <begin position="347"/>
        <end position="407"/>
    </location>
</feature>
<evidence type="ECO:0000313" key="2">
    <source>
        <dbReference type="EMBL" id="CAH2207714.1"/>
    </source>
</evidence>
<protein>
    <submittedName>
        <fullName evidence="2">Jg11316 protein</fullName>
    </submittedName>
</protein>
<gene>
    <name evidence="2" type="primary">jg11316</name>
    <name evidence="2" type="ORF">PAEG_LOCUS334</name>
</gene>
<feature type="compositionally biased region" description="Low complexity" evidence="1">
    <location>
        <begin position="760"/>
        <end position="773"/>
    </location>
</feature>
<feature type="compositionally biased region" description="Low complexity" evidence="1">
    <location>
        <begin position="534"/>
        <end position="549"/>
    </location>
</feature>
<evidence type="ECO:0000313" key="3">
    <source>
        <dbReference type="Proteomes" id="UP000838756"/>
    </source>
</evidence>
<feature type="compositionally biased region" description="Polar residues" evidence="1">
    <location>
        <begin position="726"/>
        <end position="738"/>
    </location>
</feature>
<feature type="compositionally biased region" description="Polar residues" evidence="1">
    <location>
        <begin position="468"/>
        <end position="500"/>
    </location>
</feature>
<reference evidence="2" key="1">
    <citation type="submission" date="2022-03" db="EMBL/GenBank/DDBJ databases">
        <authorList>
            <person name="Lindestad O."/>
        </authorList>
    </citation>
    <scope>NUCLEOTIDE SEQUENCE</scope>
</reference>
<feature type="region of interest" description="Disordered" evidence="1">
    <location>
        <begin position="568"/>
        <end position="647"/>
    </location>
</feature>
<accession>A0A8S4QCJ0</accession>
<feature type="compositionally biased region" description="Polar residues" evidence="1">
    <location>
        <begin position="568"/>
        <end position="579"/>
    </location>
</feature>
<feature type="compositionally biased region" description="Polar residues" evidence="1">
    <location>
        <begin position="629"/>
        <end position="647"/>
    </location>
</feature>
<feature type="region of interest" description="Disordered" evidence="1">
    <location>
        <begin position="726"/>
        <end position="781"/>
    </location>
</feature>